<dbReference type="eggNOG" id="COG0834">
    <property type="taxonomic scope" value="Bacteria"/>
</dbReference>
<dbReference type="PANTHER" id="PTHR35936:SF35">
    <property type="entry name" value="L-CYSTINE-BINDING PROTEIN TCYJ"/>
    <property type="match status" value="1"/>
</dbReference>
<dbReference type="STRING" id="349521.HCH_04174"/>
<dbReference type="Gene3D" id="3.40.190.10">
    <property type="entry name" value="Periplasmic binding protein-like II"/>
    <property type="match status" value="2"/>
</dbReference>
<dbReference type="EMBL" id="CP000155">
    <property type="protein sequence ID" value="ABC30881.1"/>
    <property type="molecule type" value="Genomic_DNA"/>
</dbReference>
<keyword evidence="2 3" id="KW-0732">Signal</keyword>
<dbReference type="SUPFAM" id="SSF53850">
    <property type="entry name" value="Periplasmic binding protein-like II"/>
    <property type="match status" value="1"/>
</dbReference>
<dbReference type="PANTHER" id="PTHR35936">
    <property type="entry name" value="MEMBRANE-BOUND LYTIC MUREIN TRANSGLYCOSYLASE F"/>
    <property type="match status" value="1"/>
</dbReference>
<feature type="signal peptide" evidence="3">
    <location>
        <begin position="1"/>
        <end position="18"/>
    </location>
</feature>
<evidence type="ECO:0000256" key="3">
    <source>
        <dbReference type="SAM" id="SignalP"/>
    </source>
</evidence>
<comment type="similarity">
    <text evidence="1">Belongs to the bacterial solute-binding protein 3 family.</text>
</comment>
<dbReference type="RefSeq" id="WP_011397948.1">
    <property type="nucleotide sequence ID" value="NC_007645.1"/>
</dbReference>
<dbReference type="OrthoDB" id="6193186at2"/>
<keyword evidence="6" id="KW-1185">Reference proteome</keyword>
<dbReference type="InterPro" id="IPR001638">
    <property type="entry name" value="Solute-binding_3/MltF_N"/>
</dbReference>
<evidence type="ECO:0000259" key="4">
    <source>
        <dbReference type="Pfam" id="PF00497"/>
    </source>
</evidence>
<evidence type="ECO:0000313" key="5">
    <source>
        <dbReference type="EMBL" id="ABC30881.1"/>
    </source>
</evidence>
<feature type="domain" description="Solute-binding protein family 3/N-terminal" evidence="4">
    <location>
        <begin position="27"/>
        <end position="251"/>
    </location>
</feature>
<protein>
    <submittedName>
        <fullName evidence="5">ABC-type amino acid transport/signal transduction systems, periplasmic component/domain</fullName>
    </submittedName>
</protein>
<evidence type="ECO:0000256" key="2">
    <source>
        <dbReference type="ARBA" id="ARBA00022729"/>
    </source>
</evidence>
<feature type="chain" id="PRO_5004215644" evidence="3">
    <location>
        <begin position="19"/>
        <end position="263"/>
    </location>
</feature>
<evidence type="ECO:0000313" key="6">
    <source>
        <dbReference type="Proteomes" id="UP000000238"/>
    </source>
</evidence>
<dbReference type="AlphaFoldDB" id="Q2SEP3"/>
<dbReference type="Pfam" id="PF00497">
    <property type="entry name" value="SBP_bac_3"/>
    <property type="match status" value="1"/>
</dbReference>
<evidence type="ECO:0000256" key="1">
    <source>
        <dbReference type="ARBA" id="ARBA00010333"/>
    </source>
</evidence>
<name>Q2SEP3_HAHCH</name>
<accession>Q2SEP3</accession>
<reference evidence="5 6" key="1">
    <citation type="journal article" date="2005" name="Nucleic Acids Res.">
        <title>Genomic blueprint of Hahella chejuensis, a marine microbe producing an algicidal agent.</title>
        <authorList>
            <person name="Jeong H."/>
            <person name="Yim J.H."/>
            <person name="Lee C."/>
            <person name="Choi S.-H."/>
            <person name="Park Y.K."/>
            <person name="Yoon S.H."/>
            <person name="Hur C.-G."/>
            <person name="Kang H.-Y."/>
            <person name="Kim D."/>
            <person name="Lee H.H."/>
            <person name="Park K.H."/>
            <person name="Park S.-H."/>
            <person name="Park H.-S."/>
            <person name="Lee H.K."/>
            <person name="Oh T.K."/>
            <person name="Kim J.F."/>
        </authorList>
    </citation>
    <scope>NUCLEOTIDE SEQUENCE [LARGE SCALE GENOMIC DNA]</scope>
    <source>
        <strain evidence="5 6">KCTC 2396</strain>
    </source>
</reference>
<sequence length="263" mass="30647">MKWFLVAFCCWLAPWCQARTLLVGMEEANNSPFEYIDETAHLTGFHVEIMRAVAGRLSWDIEFRRHPWKRAMKELEEGGVHAVTFVAISPERQKFADFLPDNLLHVSRTTLYIRRDRSDEIRYEPPLEQFIWRWRTAAASGYYMSDQVIDLLRRKAPIEQPTVNQSQLFIMLISNRFDAIFGATSAIERARAEIAGLDEQVQRLDGALFPGKRMYAAFSRKAPDGMAEEFAEAYRLYRMDNAYEELKKRFGMEELAPSPTEFQ</sequence>
<gene>
    <name evidence="5" type="ordered locus">HCH_04174</name>
</gene>
<dbReference type="KEGG" id="hch:HCH_04174"/>
<proteinExistence type="inferred from homology"/>
<dbReference type="Proteomes" id="UP000000238">
    <property type="component" value="Chromosome"/>
</dbReference>
<organism evidence="5 6">
    <name type="scientific">Hahella chejuensis (strain KCTC 2396)</name>
    <dbReference type="NCBI Taxonomy" id="349521"/>
    <lineage>
        <taxon>Bacteria</taxon>
        <taxon>Pseudomonadati</taxon>
        <taxon>Pseudomonadota</taxon>
        <taxon>Gammaproteobacteria</taxon>
        <taxon>Oceanospirillales</taxon>
        <taxon>Hahellaceae</taxon>
        <taxon>Hahella</taxon>
    </lineage>
</organism>
<dbReference type="HOGENOM" id="CLU_064076_8_0_6"/>